<accession>A0A218XD25</accession>
<evidence type="ECO:0000313" key="2">
    <source>
        <dbReference type="Proteomes" id="UP000197138"/>
    </source>
</evidence>
<dbReference type="Proteomes" id="UP000197138">
    <property type="component" value="Unassembled WGS sequence"/>
</dbReference>
<organism evidence="1 2">
    <name type="scientific">Punica granatum</name>
    <name type="common">Pomegranate</name>
    <dbReference type="NCBI Taxonomy" id="22663"/>
    <lineage>
        <taxon>Eukaryota</taxon>
        <taxon>Viridiplantae</taxon>
        <taxon>Streptophyta</taxon>
        <taxon>Embryophyta</taxon>
        <taxon>Tracheophyta</taxon>
        <taxon>Spermatophyta</taxon>
        <taxon>Magnoliopsida</taxon>
        <taxon>eudicotyledons</taxon>
        <taxon>Gunneridae</taxon>
        <taxon>Pentapetalae</taxon>
        <taxon>rosids</taxon>
        <taxon>malvids</taxon>
        <taxon>Myrtales</taxon>
        <taxon>Lythraceae</taxon>
        <taxon>Punica</taxon>
    </lineage>
</organism>
<proteinExistence type="predicted"/>
<dbReference type="AlphaFoldDB" id="A0A218XD25"/>
<sequence>MNCADSDAGEPIKAAAFEEKDALIGVPVSFYEGLVRSLSVARKISAHGLIYKVQGTSLLKQKRLKWHAGRLDRLFVEAGLEDSMELLQNAWF</sequence>
<gene>
    <name evidence="1" type="ORF">CDL15_Pgr029204</name>
</gene>
<evidence type="ECO:0000313" key="1">
    <source>
        <dbReference type="EMBL" id="OWM82843.1"/>
    </source>
</evidence>
<dbReference type="EMBL" id="MTKT01001946">
    <property type="protein sequence ID" value="OWM82843.1"/>
    <property type="molecule type" value="Genomic_DNA"/>
</dbReference>
<protein>
    <submittedName>
        <fullName evidence="1">Uncharacterized protein</fullName>
    </submittedName>
</protein>
<reference evidence="2" key="1">
    <citation type="journal article" date="2017" name="Plant J.">
        <title>The pomegranate (Punica granatum L.) genome and the genomics of punicalagin biosynthesis.</title>
        <authorList>
            <person name="Qin G."/>
            <person name="Xu C."/>
            <person name="Ming R."/>
            <person name="Tang H."/>
            <person name="Guyot R."/>
            <person name="Kramer E.M."/>
            <person name="Hu Y."/>
            <person name="Yi X."/>
            <person name="Qi Y."/>
            <person name="Xu X."/>
            <person name="Gao Z."/>
            <person name="Pan H."/>
            <person name="Jian J."/>
            <person name="Tian Y."/>
            <person name="Yue Z."/>
            <person name="Xu Y."/>
        </authorList>
    </citation>
    <scope>NUCLEOTIDE SEQUENCE [LARGE SCALE GENOMIC DNA]</scope>
    <source>
        <strain evidence="2">cv. Dabenzi</strain>
    </source>
</reference>
<name>A0A218XD25_PUNGR</name>
<comment type="caution">
    <text evidence="1">The sequence shown here is derived from an EMBL/GenBank/DDBJ whole genome shotgun (WGS) entry which is preliminary data.</text>
</comment>